<dbReference type="OrthoDB" id="9910380at2"/>
<protein>
    <submittedName>
        <fullName evidence="1">Uncharacterized protein</fullName>
    </submittedName>
</protein>
<reference evidence="1 2" key="1">
    <citation type="journal article" date="2005" name="Nucleic Acids Res.">
        <title>Genomic blueprint of Hahella chejuensis, a marine microbe producing an algicidal agent.</title>
        <authorList>
            <person name="Jeong H."/>
            <person name="Yim J.H."/>
            <person name="Lee C."/>
            <person name="Choi S.-H."/>
            <person name="Park Y.K."/>
            <person name="Yoon S.H."/>
            <person name="Hur C.-G."/>
            <person name="Kang H.-Y."/>
            <person name="Kim D."/>
            <person name="Lee H.H."/>
            <person name="Park K.H."/>
            <person name="Park S.-H."/>
            <person name="Park H.-S."/>
            <person name="Lee H.K."/>
            <person name="Oh T.K."/>
            <person name="Kim J.F."/>
        </authorList>
    </citation>
    <scope>NUCLEOTIDE SEQUENCE [LARGE SCALE GENOMIC DNA]</scope>
    <source>
        <strain evidence="1 2">KCTC 2396</strain>
    </source>
</reference>
<organism evidence="1 2">
    <name type="scientific">Hahella chejuensis (strain KCTC 2396)</name>
    <dbReference type="NCBI Taxonomy" id="349521"/>
    <lineage>
        <taxon>Bacteria</taxon>
        <taxon>Pseudomonadati</taxon>
        <taxon>Pseudomonadota</taxon>
        <taxon>Gammaproteobacteria</taxon>
        <taxon>Oceanospirillales</taxon>
        <taxon>Hahellaceae</taxon>
        <taxon>Hahella</taxon>
    </lineage>
</organism>
<name>Q2SP44_HAHCH</name>
<dbReference type="RefSeq" id="WP_011394657.1">
    <property type="nucleotide sequence ID" value="NC_007645.1"/>
</dbReference>
<dbReference type="KEGG" id="hch:HCH_00680"/>
<evidence type="ECO:0000313" key="2">
    <source>
        <dbReference type="Proteomes" id="UP000000238"/>
    </source>
</evidence>
<proteinExistence type="predicted"/>
<keyword evidence="2" id="KW-1185">Reference proteome</keyword>
<gene>
    <name evidence="1" type="ordered locus">HCH_00680</name>
</gene>
<dbReference type="HOGENOM" id="CLU_818273_0_0_6"/>
<accession>Q2SP44</accession>
<dbReference type="Proteomes" id="UP000000238">
    <property type="component" value="Chromosome"/>
</dbReference>
<dbReference type="AlphaFoldDB" id="Q2SP44"/>
<dbReference type="EMBL" id="CP000155">
    <property type="protein sequence ID" value="ABC27580.1"/>
    <property type="molecule type" value="Genomic_DNA"/>
</dbReference>
<sequence length="339" mass="38596">MLDREADSFDLINATPGFYLIHQTKEARIAGEPAQRVRCSSVVVNGMNLGMDMVIREQLPWIGAPFNWRAQGEDVIGPDYELFYLPPFLYAKSEGKLKASQEAFIEKASALLADAIIEAQEKGQEIEWTLCGDGARLFFEALRRIDGIVLDKQYVRFIAPTQDLTTLLPLMRGLGMKLFGDVLSYHKYDFFSVGNRLFHRRKILKEIAAFGAEYEGAAFCLGLKAVRERKMVANLLIFFVFSLLFFVGYTRSSGDLSNWIILCFVMLPVLHGVWLLSEFNTLVKAIFARRIPNPDLNPHFTLCEEFDVRCSDDIRGPFKEWRSIFRARAALKKQLRAAA</sequence>
<evidence type="ECO:0000313" key="1">
    <source>
        <dbReference type="EMBL" id="ABC27580.1"/>
    </source>
</evidence>
<dbReference type="STRING" id="349521.HCH_00680"/>